<gene>
    <name evidence="2" type="ORF">ABID46_000989</name>
</gene>
<organism evidence="2 3">
    <name type="scientific">Moheibacter stercoris</name>
    <dbReference type="NCBI Taxonomy" id="1628251"/>
    <lineage>
        <taxon>Bacteria</taxon>
        <taxon>Pseudomonadati</taxon>
        <taxon>Bacteroidota</taxon>
        <taxon>Flavobacteriia</taxon>
        <taxon>Flavobacteriales</taxon>
        <taxon>Weeksellaceae</taxon>
        <taxon>Moheibacter</taxon>
    </lineage>
</organism>
<feature type="transmembrane region" description="Helical" evidence="1">
    <location>
        <begin position="56"/>
        <end position="76"/>
    </location>
</feature>
<evidence type="ECO:0000313" key="2">
    <source>
        <dbReference type="EMBL" id="MET3731420.1"/>
    </source>
</evidence>
<feature type="transmembrane region" description="Helical" evidence="1">
    <location>
        <begin position="29"/>
        <end position="50"/>
    </location>
</feature>
<keyword evidence="1" id="KW-0472">Membrane</keyword>
<keyword evidence="1" id="KW-1133">Transmembrane helix</keyword>
<keyword evidence="3" id="KW-1185">Reference proteome</keyword>
<dbReference type="EMBL" id="JBEPMO010000004">
    <property type="protein sequence ID" value="MET3731420.1"/>
    <property type="molecule type" value="Genomic_DNA"/>
</dbReference>
<feature type="transmembrane region" description="Helical" evidence="1">
    <location>
        <begin position="97"/>
        <end position="117"/>
    </location>
</feature>
<evidence type="ECO:0000256" key="1">
    <source>
        <dbReference type="SAM" id="Phobius"/>
    </source>
</evidence>
<comment type="caution">
    <text evidence="2">The sequence shown here is derived from an EMBL/GenBank/DDBJ whole genome shotgun (WGS) entry which is preliminary data.</text>
</comment>
<accession>A0ABV2LS91</accession>
<evidence type="ECO:0000313" key="3">
    <source>
        <dbReference type="Proteomes" id="UP001549146"/>
    </source>
</evidence>
<name>A0ABV2LS91_9FLAO</name>
<sequence>MKIYYYIFYQLYKFWEIVSIPRFWSDYKAIISICAIEIWLIASVVKFFYIEYFINFSYIYLLPLIIYLVVFNFTLFHKKKACNKYFNEFEKIPKFKNIIGTIIVWLLIITVLIVYFLSSYKLQNR</sequence>
<proteinExistence type="predicted"/>
<protein>
    <submittedName>
        <fullName evidence="2">FlaA1/EpsC-like NDP-sugar epimerase</fullName>
    </submittedName>
</protein>
<keyword evidence="1" id="KW-0812">Transmembrane</keyword>
<reference evidence="2 3" key="1">
    <citation type="submission" date="2024-06" db="EMBL/GenBank/DDBJ databases">
        <title>Genomic Encyclopedia of Type Strains, Phase IV (KMG-IV): sequencing the most valuable type-strain genomes for metagenomic binning, comparative biology and taxonomic classification.</title>
        <authorList>
            <person name="Goeker M."/>
        </authorList>
    </citation>
    <scope>NUCLEOTIDE SEQUENCE [LARGE SCALE GENOMIC DNA]</scope>
    <source>
        <strain evidence="2 3">DSM 29388</strain>
    </source>
</reference>
<dbReference type="Proteomes" id="UP001549146">
    <property type="component" value="Unassembled WGS sequence"/>
</dbReference>